<accession>A0ABR2I8A2</accession>
<evidence type="ECO:0000313" key="3">
    <source>
        <dbReference type="Proteomes" id="UP001390339"/>
    </source>
</evidence>
<evidence type="ECO:0000313" key="2">
    <source>
        <dbReference type="EMBL" id="KAK8859009.1"/>
    </source>
</evidence>
<reference evidence="2 3" key="1">
    <citation type="journal article" date="2024" name="IMA Fungus">
        <title>Apiospora arundinis, a panoply of carbohydrate-active enzymes and secondary metabolites.</title>
        <authorList>
            <person name="Sorensen T."/>
            <person name="Petersen C."/>
            <person name="Muurmann A.T."/>
            <person name="Christiansen J.V."/>
            <person name="Brundto M.L."/>
            <person name="Overgaard C.K."/>
            <person name="Boysen A.T."/>
            <person name="Wollenberg R.D."/>
            <person name="Larsen T.O."/>
            <person name="Sorensen J.L."/>
            <person name="Nielsen K.L."/>
            <person name="Sondergaard T.E."/>
        </authorList>
    </citation>
    <scope>NUCLEOTIDE SEQUENCE [LARGE SCALE GENOMIC DNA]</scope>
    <source>
        <strain evidence="2 3">AAU 773</strain>
    </source>
</reference>
<dbReference type="Gene3D" id="3.40.50.720">
    <property type="entry name" value="NAD(P)-binding Rossmann-like Domain"/>
    <property type="match status" value="1"/>
</dbReference>
<dbReference type="InterPro" id="IPR002347">
    <property type="entry name" value="SDR_fam"/>
</dbReference>
<comment type="caution">
    <text evidence="2">The sequence shown here is derived from an EMBL/GenBank/DDBJ whole genome shotgun (WGS) entry which is preliminary data.</text>
</comment>
<keyword evidence="1" id="KW-0560">Oxidoreductase</keyword>
<organism evidence="2 3">
    <name type="scientific">Apiospora arundinis</name>
    <dbReference type="NCBI Taxonomy" id="335852"/>
    <lineage>
        <taxon>Eukaryota</taxon>
        <taxon>Fungi</taxon>
        <taxon>Dikarya</taxon>
        <taxon>Ascomycota</taxon>
        <taxon>Pezizomycotina</taxon>
        <taxon>Sordariomycetes</taxon>
        <taxon>Xylariomycetidae</taxon>
        <taxon>Amphisphaeriales</taxon>
        <taxon>Apiosporaceae</taxon>
        <taxon>Apiospora</taxon>
    </lineage>
</organism>
<dbReference type="PANTHER" id="PTHR47534">
    <property type="entry name" value="YALI0E05731P"/>
    <property type="match status" value="1"/>
</dbReference>
<keyword evidence="3" id="KW-1185">Reference proteome</keyword>
<sequence>MVSLQAVQQSNARIASTLPQGLVALFLGATSGIGQSTLQHFVQNAPPSPRIYSVARPQSVASHEALLTSLRESSPSANISLITADVSLVSEVDRVVKEITQQETKLDLLVMSPGFMAFEGRTETREGLEPSMSTRFYSRQRAVEQLAPLLNNAPNPRVLTVLAGGLEGDIDIRDLDLKDPRRWHFWTASVHATAMHTLALERVAAAHPRLSIVHWFPGTVATPGLARAAKFGMSPPQQATQEEAGARGLFLATSDRFGAHGGLVPTPQGLGPAQKSGGGIFLADPKCEPTDNEQVLGGMRSKGVDKIVWEHTQKTFARIAGGEASSKDEL</sequence>
<proteinExistence type="predicted"/>
<gene>
    <name evidence="2" type="ORF">PGQ11_009743</name>
</gene>
<dbReference type="Pfam" id="PF00106">
    <property type="entry name" value="adh_short"/>
    <property type="match status" value="1"/>
</dbReference>
<dbReference type="EMBL" id="JAPCWZ010000006">
    <property type="protein sequence ID" value="KAK8859009.1"/>
    <property type="molecule type" value="Genomic_DNA"/>
</dbReference>
<dbReference type="PANTHER" id="PTHR47534:SF3">
    <property type="entry name" value="ALCOHOL DEHYDROGENASE-LIKE C-TERMINAL DOMAIN-CONTAINING PROTEIN"/>
    <property type="match status" value="1"/>
</dbReference>
<dbReference type="Proteomes" id="UP001390339">
    <property type="component" value="Unassembled WGS sequence"/>
</dbReference>
<name>A0ABR2I8A2_9PEZI</name>
<dbReference type="InterPro" id="IPR052228">
    <property type="entry name" value="Sec_Metab_Biosynth_Oxidored"/>
</dbReference>
<protein>
    <submittedName>
        <fullName evidence="2">Oxidoreductase andH</fullName>
    </submittedName>
</protein>
<evidence type="ECO:0000256" key="1">
    <source>
        <dbReference type="ARBA" id="ARBA00023002"/>
    </source>
</evidence>
<dbReference type="SUPFAM" id="SSF51735">
    <property type="entry name" value="NAD(P)-binding Rossmann-fold domains"/>
    <property type="match status" value="1"/>
</dbReference>
<dbReference type="InterPro" id="IPR036291">
    <property type="entry name" value="NAD(P)-bd_dom_sf"/>
</dbReference>